<proteinExistence type="predicted"/>
<dbReference type="Pfam" id="PF13412">
    <property type="entry name" value="HTH_24"/>
    <property type="match status" value="1"/>
</dbReference>
<dbReference type="InterPro" id="IPR050109">
    <property type="entry name" value="HTH-type_TetR-like_transc_reg"/>
</dbReference>
<dbReference type="GO" id="GO:0003700">
    <property type="term" value="F:DNA-binding transcription factor activity"/>
    <property type="evidence" value="ECO:0007669"/>
    <property type="project" value="TreeGrafter"/>
</dbReference>
<dbReference type="EMBL" id="FRBC01000005">
    <property type="protein sequence ID" value="SHK49422.1"/>
    <property type="molecule type" value="Genomic_DNA"/>
</dbReference>
<dbReference type="PANTHER" id="PTHR30055">
    <property type="entry name" value="HTH-TYPE TRANSCRIPTIONAL REGULATOR RUTR"/>
    <property type="match status" value="1"/>
</dbReference>
<keyword evidence="1" id="KW-0805">Transcription regulation</keyword>
<evidence type="ECO:0000256" key="3">
    <source>
        <dbReference type="ARBA" id="ARBA00023163"/>
    </source>
</evidence>
<accession>A0A1M6SXG8</accession>
<keyword evidence="2" id="KW-0238">DNA-binding</keyword>
<dbReference type="AlphaFoldDB" id="A0A1M6SXG8"/>
<evidence type="ECO:0000313" key="4">
    <source>
        <dbReference type="EMBL" id="SHK49422.1"/>
    </source>
</evidence>
<gene>
    <name evidence="4" type="ORF">SAMN05216582_105135</name>
</gene>
<evidence type="ECO:0000256" key="1">
    <source>
        <dbReference type="ARBA" id="ARBA00023015"/>
    </source>
</evidence>
<dbReference type="Proteomes" id="UP000184263">
    <property type="component" value="Unassembled WGS sequence"/>
</dbReference>
<dbReference type="InterPro" id="IPR009057">
    <property type="entry name" value="Homeodomain-like_sf"/>
</dbReference>
<dbReference type="RefSeq" id="WP_073088538.1">
    <property type="nucleotide sequence ID" value="NZ_FRBC01000005.1"/>
</dbReference>
<organism evidence="4 5">
    <name type="scientific">Selenomonas ruminantium</name>
    <dbReference type="NCBI Taxonomy" id="971"/>
    <lineage>
        <taxon>Bacteria</taxon>
        <taxon>Bacillati</taxon>
        <taxon>Bacillota</taxon>
        <taxon>Negativicutes</taxon>
        <taxon>Selenomonadales</taxon>
        <taxon>Selenomonadaceae</taxon>
        <taxon>Selenomonas</taxon>
    </lineage>
</organism>
<keyword evidence="3" id="KW-0804">Transcription</keyword>
<sequence>MAFDRDELVEKLADALADNPGCTMKELAEAVGISKASLHRIYTNKANICQLLVEKERQVLADVSAVLKRENSDWLDDLQDIIGLFADNGPFVRCMGRETLPVQVTEAEWDAFDQELTAFFRKGREAGLLQGDFSSTDMNDIFFGLITGLIESMGMRKSSPGAVKRIVYEALLGGIYRPLTIRQ</sequence>
<dbReference type="PANTHER" id="PTHR30055:SF234">
    <property type="entry name" value="HTH-TYPE TRANSCRIPTIONAL REGULATOR BETI"/>
    <property type="match status" value="1"/>
</dbReference>
<dbReference type="GO" id="GO:0000976">
    <property type="term" value="F:transcription cis-regulatory region binding"/>
    <property type="evidence" value="ECO:0007669"/>
    <property type="project" value="TreeGrafter"/>
</dbReference>
<protein>
    <submittedName>
        <fullName evidence="4">Transcriptional regulator, LacI family</fullName>
    </submittedName>
</protein>
<dbReference type="OrthoDB" id="9809772at2"/>
<reference evidence="4 5" key="1">
    <citation type="submission" date="2016-11" db="EMBL/GenBank/DDBJ databases">
        <authorList>
            <person name="Jaros S."/>
            <person name="Januszkiewicz K."/>
            <person name="Wedrychowicz H."/>
        </authorList>
    </citation>
    <scope>NUCLEOTIDE SEQUENCE [LARGE SCALE GENOMIC DNA]</scope>
    <source>
        <strain evidence="4 5">HD4</strain>
    </source>
</reference>
<dbReference type="Gene3D" id="1.10.357.10">
    <property type="entry name" value="Tetracycline Repressor, domain 2"/>
    <property type="match status" value="1"/>
</dbReference>
<evidence type="ECO:0000313" key="5">
    <source>
        <dbReference type="Proteomes" id="UP000184263"/>
    </source>
</evidence>
<name>A0A1M6SXG8_SELRU</name>
<dbReference type="SUPFAM" id="SSF46689">
    <property type="entry name" value="Homeodomain-like"/>
    <property type="match status" value="1"/>
</dbReference>
<evidence type="ECO:0000256" key="2">
    <source>
        <dbReference type="ARBA" id="ARBA00023125"/>
    </source>
</evidence>